<dbReference type="Proteomes" id="UP000792457">
    <property type="component" value="Unassembled WGS sequence"/>
</dbReference>
<dbReference type="Gene3D" id="3.40.50.1820">
    <property type="entry name" value="alpha/beta hydrolase"/>
    <property type="match status" value="1"/>
</dbReference>
<accession>A0A8K0KKH9</accession>
<evidence type="ECO:0000259" key="5">
    <source>
        <dbReference type="Pfam" id="PF00135"/>
    </source>
</evidence>
<evidence type="ECO:0000256" key="4">
    <source>
        <dbReference type="ARBA" id="ARBA00023180"/>
    </source>
</evidence>
<dbReference type="EMBL" id="KZ308974">
    <property type="protein sequence ID" value="KAG8235964.1"/>
    <property type="molecule type" value="Genomic_DNA"/>
</dbReference>
<dbReference type="SUPFAM" id="SSF53474">
    <property type="entry name" value="alpha/beta-Hydrolases"/>
    <property type="match status" value="1"/>
</dbReference>
<protein>
    <recommendedName>
        <fullName evidence="5">Carboxylesterase type B domain-containing protein</fullName>
    </recommendedName>
</protein>
<keyword evidence="3" id="KW-0378">Hydrolase</keyword>
<organism evidence="6 7">
    <name type="scientific">Ladona fulva</name>
    <name type="common">Scarce chaser dragonfly</name>
    <name type="synonym">Libellula fulva</name>
    <dbReference type="NCBI Taxonomy" id="123851"/>
    <lineage>
        <taxon>Eukaryota</taxon>
        <taxon>Metazoa</taxon>
        <taxon>Ecdysozoa</taxon>
        <taxon>Arthropoda</taxon>
        <taxon>Hexapoda</taxon>
        <taxon>Insecta</taxon>
        <taxon>Pterygota</taxon>
        <taxon>Palaeoptera</taxon>
        <taxon>Odonata</taxon>
        <taxon>Epiprocta</taxon>
        <taxon>Anisoptera</taxon>
        <taxon>Libelluloidea</taxon>
        <taxon>Libellulidae</taxon>
        <taxon>Ladona</taxon>
    </lineage>
</organism>
<proteinExistence type="inferred from homology"/>
<evidence type="ECO:0000256" key="1">
    <source>
        <dbReference type="ARBA" id="ARBA00005964"/>
    </source>
</evidence>
<dbReference type="PANTHER" id="PTHR43142:SF1">
    <property type="entry name" value="CARBOXYLIC ESTER HYDROLASE"/>
    <property type="match status" value="1"/>
</dbReference>
<name>A0A8K0KKH9_LADFU</name>
<comment type="similarity">
    <text evidence="1">Belongs to the type-B carboxylesterase/lipase family.</text>
</comment>
<keyword evidence="2" id="KW-0719">Serine esterase</keyword>
<evidence type="ECO:0000313" key="7">
    <source>
        <dbReference type="Proteomes" id="UP000792457"/>
    </source>
</evidence>
<reference evidence="6" key="2">
    <citation type="submission" date="2017-10" db="EMBL/GenBank/DDBJ databases">
        <title>Ladona fulva Genome sequencing and assembly.</title>
        <authorList>
            <person name="Murali S."/>
            <person name="Richards S."/>
            <person name="Bandaranaike D."/>
            <person name="Bellair M."/>
            <person name="Blankenburg K."/>
            <person name="Chao H."/>
            <person name="Dinh H."/>
            <person name="Doddapaneni H."/>
            <person name="Dugan-Rocha S."/>
            <person name="Elkadiri S."/>
            <person name="Gnanaolivu R."/>
            <person name="Hernandez B."/>
            <person name="Skinner E."/>
            <person name="Javaid M."/>
            <person name="Lee S."/>
            <person name="Li M."/>
            <person name="Ming W."/>
            <person name="Munidasa M."/>
            <person name="Muniz J."/>
            <person name="Nguyen L."/>
            <person name="Hughes D."/>
            <person name="Osuji N."/>
            <person name="Pu L.-L."/>
            <person name="Puazo M."/>
            <person name="Qu C."/>
            <person name="Quiroz J."/>
            <person name="Raj R."/>
            <person name="Weissenberger G."/>
            <person name="Xin Y."/>
            <person name="Zou X."/>
            <person name="Han Y."/>
            <person name="Worley K."/>
            <person name="Muzny D."/>
            <person name="Gibbs R."/>
        </authorList>
    </citation>
    <scope>NUCLEOTIDE SEQUENCE</scope>
    <source>
        <strain evidence="6">Sampled in the wild</strain>
    </source>
</reference>
<reference evidence="6" key="1">
    <citation type="submission" date="2013-04" db="EMBL/GenBank/DDBJ databases">
        <authorList>
            <person name="Qu J."/>
            <person name="Murali S.C."/>
            <person name="Bandaranaike D."/>
            <person name="Bellair M."/>
            <person name="Blankenburg K."/>
            <person name="Chao H."/>
            <person name="Dinh H."/>
            <person name="Doddapaneni H."/>
            <person name="Downs B."/>
            <person name="Dugan-Rocha S."/>
            <person name="Elkadiri S."/>
            <person name="Gnanaolivu R.D."/>
            <person name="Hernandez B."/>
            <person name="Javaid M."/>
            <person name="Jayaseelan J.C."/>
            <person name="Lee S."/>
            <person name="Li M."/>
            <person name="Ming W."/>
            <person name="Munidasa M."/>
            <person name="Muniz J."/>
            <person name="Nguyen L."/>
            <person name="Ongeri F."/>
            <person name="Osuji N."/>
            <person name="Pu L.-L."/>
            <person name="Puazo M."/>
            <person name="Qu C."/>
            <person name="Quiroz J."/>
            <person name="Raj R."/>
            <person name="Weissenberger G."/>
            <person name="Xin Y."/>
            <person name="Zou X."/>
            <person name="Han Y."/>
            <person name="Richards S."/>
            <person name="Worley K."/>
            <person name="Muzny D."/>
            <person name="Gibbs R."/>
        </authorList>
    </citation>
    <scope>NUCLEOTIDE SEQUENCE</scope>
    <source>
        <strain evidence="6">Sampled in the wild</strain>
    </source>
</reference>
<dbReference type="AlphaFoldDB" id="A0A8K0KKH9"/>
<dbReference type="Pfam" id="PF00135">
    <property type="entry name" value="COesterase"/>
    <property type="match status" value="1"/>
</dbReference>
<dbReference type="PANTHER" id="PTHR43142">
    <property type="entry name" value="CARBOXYLIC ESTER HYDROLASE"/>
    <property type="match status" value="1"/>
</dbReference>
<keyword evidence="7" id="KW-1185">Reference proteome</keyword>
<dbReference type="GO" id="GO:0052689">
    <property type="term" value="F:carboxylic ester hydrolase activity"/>
    <property type="evidence" value="ECO:0007669"/>
    <property type="project" value="UniProtKB-KW"/>
</dbReference>
<feature type="domain" description="Carboxylesterase type B" evidence="5">
    <location>
        <begin position="3"/>
        <end position="115"/>
    </location>
</feature>
<comment type="caution">
    <text evidence="6">The sequence shown here is derived from an EMBL/GenBank/DDBJ whole genome shotgun (WGS) entry which is preliminary data.</text>
</comment>
<sequence length="130" mass="15300">MHSKKNDSFFYAFNYRGQNTLWDMIGVSSAPFDGGVCHANDLLMLFNIPMYFLNDEEKEVSQKMVSLWTNFAKYGEPNPKENMVKGVPKWPPYDNEGEYYMRFDKEFKAHRDFKKEFTIAIDEANEKIKG</sequence>
<dbReference type="InterPro" id="IPR002018">
    <property type="entry name" value="CarbesteraseB"/>
</dbReference>
<evidence type="ECO:0000256" key="3">
    <source>
        <dbReference type="ARBA" id="ARBA00022801"/>
    </source>
</evidence>
<keyword evidence="4" id="KW-0325">Glycoprotein</keyword>
<dbReference type="InterPro" id="IPR029058">
    <property type="entry name" value="AB_hydrolase_fold"/>
</dbReference>
<gene>
    <name evidence="6" type="ORF">J437_LFUL017900</name>
</gene>
<dbReference type="OrthoDB" id="19653at2759"/>
<evidence type="ECO:0000256" key="2">
    <source>
        <dbReference type="ARBA" id="ARBA00022487"/>
    </source>
</evidence>
<evidence type="ECO:0000313" key="6">
    <source>
        <dbReference type="EMBL" id="KAG8235964.1"/>
    </source>
</evidence>